<keyword evidence="2" id="KW-1185">Reference proteome</keyword>
<organism evidence="1 2">
    <name type="scientific">Pseudonocardia aurantiaca</name>
    <dbReference type="NCBI Taxonomy" id="75290"/>
    <lineage>
        <taxon>Bacteria</taxon>
        <taxon>Bacillati</taxon>
        <taxon>Actinomycetota</taxon>
        <taxon>Actinomycetes</taxon>
        <taxon>Pseudonocardiales</taxon>
        <taxon>Pseudonocardiaceae</taxon>
        <taxon>Pseudonocardia</taxon>
    </lineage>
</organism>
<evidence type="ECO:0008006" key="3">
    <source>
        <dbReference type="Google" id="ProtNLM"/>
    </source>
</evidence>
<name>A0ABW4FFK2_9PSEU</name>
<evidence type="ECO:0000313" key="2">
    <source>
        <dbReference type="Proteomes" id="UP001597145"/>
    </source>
</evidence>
<reference evidence="2" key="1">
    <citation type="journal article" date="2019" name="Int. J. Syst. Evol. Microbiol.">
        <title>The Global Catalogue of Microorganisms (GCM) 10K type strain sequencing project: providing services to taxonomists for standard genome sequencing and annotation.</title>
        <authorList>
            <consortium name="The Broad Institute Genomics Platform"/>
            <consortium name="The Broad Institute Genome Sequencing Center for Infectious Disease"/>
            <person name="Wu L."/>
            <person name="Ma J."/>
        </authorList>
    </citation>
    <scope>NUCLEOTIDE SEQUENCE [LARGE SCALE GENOMIC DNA]</scope>
    <source>
        <strain evidence="2">JCM 12165</strain>
    </source>
</reference>
<dbReference type="RefSeq" id="WP_343984327.1">
    <property type="nucleotide sequence ID" value="NZ_BAAAJG010000020.1"/>
</dbReference>
<proteinExistence type="predicted"/>
<comment type="caution">
    <text evidence="1">The sequence shown here is derived from an EMBL/GenBank/DDBJ whole genome shotgun (WGS) entry which is preliminary data.</text>
</comment>
<protein>
    <recommendedName>
        <fullName evidence="3">Tetracycline repressor TetR C-terminal domain-containing protein</fullName>
    </recommendedName>
</protein>
<evidence type="ECO:0000313" key="1">
    <source>
        <dbReference type="EMBL" id="MFD1529450.1"/>
    </source>
</evidence>
<dbReference type="Proteomes" id="UP001597145">
    <property type="component" value="Unassembled WGS sequence"/>
</dbReference>
<gene>
    <name evidence="1" type="ORF">ACFSCY_08335</name>
</gene>
<sequence>MEMIDRGPDPDEYVTWVREAAARALDTHPGPVGEVLARELRAYAQFGYRFGTDGLLDRLAGDILARPAVDTAASASAAATAVPAR</sequence>
<dbReference type="EMBL" id="JBHUCP010000005">
    <property type="protein sequence ID" value="MFD1529450.1"/>
    <property type="molecule type" value="Genomic_DNA"/>
</dbReference>
<accession>A0ABW4FFK2</accession>